<organism evidence="1 2">
    <name type="scientific">Cryoendolithus antarcticus</name>
    <dbReference type="NCBI Taxonomy" id="1507870"/>
    <lineage>
        <taxon>Eukaryota</taxon>
        <taxon>Fungi</taxon>
        <taxon>Dikarya</taxon>
        <taxon>Ascomycota</taxon>
        <taxon>Pezizomycotina</taxon>
        <taxon>Dothideomycetes</taxon>
        <taxon>Dothideomycetidae</taxon>
        <taxon>Cladosporiales</taxon>
        <taxon>Cladosporiaceae</taxon>
        <taxon>Cryoendolithus</taxon>
    </lineage>
</organism>
<dbReference type="OrthoDB" id="2100988at2759"/>
<sequence>MRPSLILRSAGGKIPYPKHVWSPAGGWYAQPANWKANTAIMLGVVSGVVAMAWSVSADREHRYKMPEPDRFFPSRLTQGEIEVLRNSIIRSSANIWDNVIAFVRQYTRFLDVSPRSIREFFVSEVLKASAPTWKCGLFANEGIKDEEFWDVHEGSLEDLRALLTIAQFRAVKQRLESEIDRCWAEVAKEMALLTGREFEIGDVKALYEQHHGGKPGAEAGIIGGMARMEV</sequence>
<evidence type="ECO:0000313" key="2">
    <source>
        <dbReference type="Proteomes" id="UP000192596"/>
    </source>
</evidence>
<evidence type="ECO:0000313" key="1">
    <source>
        <dbReference type="EMBL" id="OQO02219.1"/>
    </source>
</evidence>
<comment type="caution">
    <text evidence="1">The sequence shown here is derived from an EMBL/GenBank/DDBJ whole genome shotgun (WGS) entry which is preliminary data.</text>
</comment>
<dbReference type="Proteomes" id="UP000192596">
    <property type="component" value="Unassembled WGS sequence"/>
</dbReference>
<dbReference type="EMBL" id="NAJO01000028">
    <property type="protein sequence ID" value="OQO02219.1"/>
    <property type="molecule type" value="Genomic_DNA"/>
</dbReference>
<dbReference type="STRING" id="1507870.A0A1V8ST30"/>
<keyword evidence="2" id="KW-1185">Reference proteome</keyword>
<dbReference type="AlphaFoldDB" id="A0A1V8ST30"/>
<dbReference type="PANTHER" id="PTHR34286">
    <property type="entry name" value="TRANSMEMBRANE PROTEIN"/>
    <property type="match status" value="1"/>
</dbReference>
<proteinExistence type="predicted"/>
<protein>
    <submittedName>
        <fullName evidence="1">Uncharacterized protein</fullName>
    </submittedName>
</protein>
<gene>
    <name evidence="1" type="ORF">B0A48_11773</name>
</gene>
<accession>A0A1V8ST30</accession>
<name>A0A1V8ST30_9PEZI</name>
<dbReference type="PANTHER" id="PTHR34286:SF1">
    <property type="entry name" value="TRANSMEMBRANE PROTEIN"/>
    <property type="match status" value="1"/>
</dbReference>
<dbReference type="InParanoid" id="A0A1V8ST30"/>
<reference evidence="2" key="1">
    <citation type="submission" date="2017-03" db="EMBL/GenBank/DDBJ databases">
        <title>Genomes of endolithic fungi from Antarctica.</title>
        <authorList>
            <person name="Coleine C."/>
            <person name="Masonjones S."/>
            <person name="Stajich J.E."/>
        </authorList>
    </citation>
    <scope>NUCLEOTIDE SEQUENCE [LARGE SCALE GENOMIC DNA]</scope>
    <source>
        <strain evidence="2">CCFEE 5527</strain>
    </source>
</reference>